<organism evidence="2 3">
    <name type="scientific">Rhodocollybia butyracea</name>
    <dbReference type="NCBI Taxonomy" id="206335"/>
    <lineage>
        <taxon>Eukaryota</taxon>
        <taxon>Fungi</taxon>
        <taxon>Dikarya</taxon>
        <taxon>Basidiomycota</taxon>
        <taxon>Agaricomycotina</taxon>
        <taxon>Agaricomycetes</taxon>
        <taxon>Agaricomycetidae</taxon>
        <taxon>Agaricales</taxon>
        <taxon>Marasmiineae</taxon>
        <taxon>Omphalotaceae</taxon>
        <taxon>Rhodocollybia</taxon>
    </lineage>
</organism>
<comment type="caution">
    <text evidence="2">The sequence shown here is derived from an EMBL/GenBank/DDBJ whole genome shotgun (WGS) entry which is preliminary data.</text>
</comment>
<keyword evidence="1" id="KW-0472">Membrane</keyword>
<reference evidence="2" key="1">
    <citation type="submission" date="2020-11" db="EMBL/GenBank/DDBJ databases">
        <authorList>
            <consortium name="DOE Joint Genome Institute"/>
            <person name="Ahrendt S."/>
            <person name="Riley R."/>
            <person name="Andreopoulos W."/>
            <person name="Labutti K."/>
            <person name="Pangilinan J."/>
            <person name="Ruiz-Duenas F.J."/>
            <person name="Barrasa J.M."/>
            <person name="Sanchez-Garcia M."/>
            <person name="Camarero S."/>
            <person name="Miyauchi S."/>
            <person name="Serrano A."/>
            <person name="Linde D."/>
            <person name="Babiker R."/>
            <person name="Drula E."/>
            <person name="Ayuso-Fernandez I."/>
            <person name="Pacheco R."/>
            <person name="Padilla G."/>
            <person name="Ferreira P."/>
            <person name="Barriuso J."/>
            <person name="Kellner H."/>
            <person name="Castanera R."/>
            <person name="Alfaro M."/>
            <person name="Ramirez L."/>
            <person name="Pisabarro A.G."/>
            <person name="Kuo A."/>
            <person name="Tritt A."/>
            <person name="Lipzen A."/>
            <person name="He G."/>
            <person name="Yan M."/>
            <person name="Ng V."/>
            <person name="Cullen D."/>
            <person name="Martin F."/>
            <person name="Rosso M.-N."/>
            <person name="Henrissat B."/>
            <person name="Hibbett D."/>
            <person name="Martinez A.T."/>
            <person name="Grigoriev I.V."/>
        </authorList>
    </citation>
    <scope>NUCLEOTIDE SEQUENCE</scope>
    <source>
        <strain evidence="2">AH 40177</strain>
    </source>
</reference>
<name>A0A9P5U5I7_9AGAR</name>
<keyword evidence="1" id="KW-1133">Transmembrane helix</keyword>
<sequence length="159" mass="18218">MEFLNTAEYIMKRFFLFSTSAFFLSICYLPGVYAISRTSEPNFVLFIVLFACILVHVMCLLKVSLPLKNPELYHKLYSIAWIFAQVQFIVTVAFTFASNGVPILACRGGFEYGFQDSGMLDILVILYITAGRFWIAHRRYTSIIGLPTIWCSWSGFPYV</sequence>
<dbReference type="Proteomes" id="UP000772434">
    <property type="component" value="Unassembled WGS sequence"/>
</dbReference>
<gene>
    <name evidence="2" type="ORF">BDP27DRAFT_1328119</name>
</gene>
<keyword evidence="3" id="KW-1185">Reference proteome</keyword>
<dbReference type="AlphaFoldDB" id="A0A9P5U5I7"/>
<evidence type="ECO:0000256" key="1">
    <source>
        <dbReference type="SAM" id="Phobius"/>
    </source>
</evidence>
<feature type="transmembrane region" description="Helical" evidence="1">
    <location>
        <begin position="44"/>
        <end position="64"/>
    </location>
</feature>
<evidence type="ECO:0000313" key="2">
    <source>
        <dbReference type="EMBL" id="KAF9067830.1"/>
    </source>
</evidence>
<dbReference type="EMBL" id="JADNRY010000067">
    <property type="protein sequence ID" value="KAF9067830.1"/>
    <property type="molecule type" value="Genomic_DNA"/>
</dbReference>
<evidence type="ECO:0000313" key="3">
    <source>
        <dbReference type="Proteomes" id="UP000772434"/>
    </source>
</evidence>
<feature type="non-terminal residue" evidence="2">
    <location>
        <position position="159"/>
    </location>
</feature>
<feature type="transmembrane region" description="Helical" evidence="1">
    <location>
        <begin position="117"/>
        <end position="135"/>
    </location>
</feature>
<feature type="transmembrane region" description="Helical" evidence="1">
    <location>
        <begin position="76"/>
        <end position="97"/>
    </location>
</feature>
<proteinExistence type="predicted"/>
<accession>A0A9P5U5I7</accession>
<protein>
    <submittedName>
        <fullName evidence="2">Uncharacterized protein</fullName>
    </submittedName>
</protein>
<keyword evidence="1" id="KW-0812">Transmembrane</keyword>